<organism evidence="2 3">
    <name type="scientific">Lysobacter stagni</name>
    <dbReference type="NCBI Taxonomy" id="3045172"/>
    <lineage>
        <taxon>Bacteria</taxon>
        <taxon>Pseudomonadati</taxon>
        <taxon>Pseudomonadota</taxon>
        <taxon>Gammaproteobacteria</taxon>
        <taxon>Lysobacterales</taxon>
        <taxon>Lysobacteraceae</taxon>
        <taxon>Lysobacter</taxon>
    </lineage>
</organism>
<proteinExistence type="predicted"/>
<accession>A0ABT6XDV4</accession>
<keyword evidence="3" id="KW-1185">Reference proteome</keyword>
<evidence type="ECO:0008006" key="4">
    <source>
        <dbReference type="Google" id="ProtNLM"/>
    </source>
</evidence>
<protein>
    <recommendedName>
        <fullName evidence="4">TonB C-terminal domain-containing protein</fullName>
    </recommendedName>
</protein>
<feature type="signal peptide" evidence="1">
    <location>
        <begin position="1"/>
        <end position="18"/>
    </location>
</feature>
<reference evidence="2 3" key="1">
    <citation type="submission" date="2023-05" db="EMBL/GenBank/DDBJ databases">
        <title>Lysobacter sp. strain LF1 Genome sequencing and assembly.</title>
        <authorList>
            <person name="Jung Y."/>
        </authorList>
    </citation>
    <scope>NUCLEOTIDE SEQUENCE [LARGE SCALE GENOMIC DNA]</scope>
    <source>
        <strain evidence="2 3">LF1</strain>
    </source>
</reference>
<dbReference type="Proteomes" id="UP001321580">
    <property type="component" value="Unassembled WGS sequence"/>
</dbReference>
<evidence type="ECO:0000313" key="2">
    <source>
        <dbReference type="EMBL" id="MDI9238326.1"/>
    </source>
</evidence>
<sequence>MRGMLGVVLLLVTGLCHAQGDLRMPVEGEIGVDPQGKVFDLNIESILTPEVKRVVDQAVRKWTFEPVMRNGVAVHAKAQMFLTLVAAPVEGGYQLRIERVHFAGDRPSETVLPPRYPRDAARAGIGADQLVAIRVDAGGKVREASVVQTSLPAMRGSEKELGKWRRLFEQATLAAARQWTFRASEDAANADDVTLIVPVGFCPPGAGNCMDDGWRYQSAGQQQPIPWLSQSEQQFDATGLRQGEAMALDNTLTLKTPVVGKSL</sequence>
<comment type="caution">
    <text evidence="2">The sequence shown here is derived from an EMBL/GenBank/DDBJ whole genome shotgun (WGS) entry which is preliminary data.</text>
</comment>
<feature type="chain" id="PRO_5045761670" description="TonB C-terminal domain-containing protein" evidence="1">
    <location>
        <begin position="19"/>
        <end position="263"/>
    </location>
</feature>
<dbReference type="RefSeq" id="WP_283211795.1">
    <property type="nucleotide sequence ID" value="NZ_JASGBI010000001.1"/>
</dbReference>
<dbReference type="SUPFAM" id="SSF74653">
    <property type="entry name" value="TolA/TonB C-terminal domain"/>
    <property type="match status" value="2"/>
</dbReference>
<name>A0ABT6XDV4_9GAMM</name>
<gene>
    <name evidence="2" type="ORF">QLQ15_05295</name>
</gene>
<dbReference type="EMBL" id="JASGBI010000001">
    <property type="protein sequence ID" value="MDI9238326.1"/>
    <property type="molecule type" value="Genomic_DNA"/>
</dbReference>
<dbReference type="Gene3D" id="3.30.1150.10">
    <property type="match status" value="1"/>
</dbReference>
<keyword evidence="1" id="KW-0732">Signal</keyword>
<evidence type="ECO:0000313" key="3">
    <source>
        <dbReference type="Proteomes" id="UP001321580"/>
    </source>
</evidence>
<evidence type="ECO:0000256" key="1">
    <source>
        <dbReference type="SAM" id="SignalP"/>
    </source>
</evidence>